<gene>
    <name evidence="2" type="ORF">KC729_01705</name>
</gene>
<organism evidence="2 3">
    <name type="scientific">Eiseniibacteriota bacterium</name>
    <dbReference type="NCBI Taxonomy" id="2212470"/>
    <lineage>
        <taxon>Bacteria</taxon>
        <taxon>Candidatus Eiseniibacteriota</taxon>
    </lineage>
</organism>
<reference evidence="2" key="1">
    <citation type="submission" date="2020-04" db="EMBL/GenBank/DDBJ databases">
        <authorList>
            <person name="Zhang T."/>
        </authorList>
    </citation>
    <scope>NUCLEOTIDE SEQUENCE</scope>
    <source>
        <strain evidence="2">HKST-UBA01</strain>
    </source>
</reference>
<feature type="non-terminal residue" evidence="2">
    <location>
        <position position="1"/>
    </location>
</feature>
<sequence length="195" mass="19589">VTTMKKLLGALAAIALCSTIAAAEVPDEANCTVSPADALNGLVFSPLNPTPAPASINTITVRNSANVPINNATVVISVGANTTLCGATVLTGVTNASGQVVLTLGGGGCAHNVANYGLVSANGVTIRRYSNCKSPDYDGASGNLAVGLADLTQFSSEFLDNAPNECHDYDNNANTGLEDVIIFGTPFTSAASCAP</sequence>
<keyword evidence="1" id="KW-0732">Signal</keyword>
<evidence type="ECO:0000313" key="3">
    <source>
        <dbReference type="Proteomes" id="UP000697710"/>
    </source>
</evidence>
<accession>A0A956LYC9</accession>
<feature type="chain" id="PRO_5036704202" evidence="1">
    <location>
        <begin position="24"/>
        <end position="195"/>
    </location>
</feature>
<evidence type="ECO:0000256" key="1">
    <source>
        <dbReference type="SAM" id="SignalP"/>
    </source>
</evidence>
<name>A0A956LYC9_UNCEI</name>
<protein>
    <submittedName>
        <fullName evidence="2">Uncharacterized protein</fullName>
    </submittedName>
</protein>
<comment type="caution">
    <text evidence="2">The sequence shown here is derived from an EMBL/GenBank/DDBJ whole genome shotgun (WGS) entry which is preliminary data.</text>
</comment>
<dbReference type="AlphaFoldDB" id="A0A956LYC9"/>
<dbReference type="Proteomes" id="UP000697710">
    <property type="component" value="Unassembled WGS sequence"/>
</dbReference>
<evidence type="ECO:0000313" key="2">
    <source>
        <dbReference type="EMBL" id="MCA9726366.1"/>
    </source>
</evidence>
<feature type="signal peptide" evidence="1">
    <location>
        <begin position="1"/>
        <end position="23"/>
    </location>
</feature>
<proteinExistence type="predicted"/>
<dbReference type="EMBL" id="JAGQHR010000023">
    <property type="protein sequence ID" value="MCA9726366.1"/>
    <property type="molecule type" value="Genomic_DNA"/>
</dbReference>
<reference evidence="2" key="2">
    <citation type="journal article" date="2021" name="Microbiome">
        <title>Successional dynamics and alternative stable states in a saline activated sludge microbial community over 9 years.</title>
        <authorList>
            <person name="Wang Y."/>
            <person name="Ye J."/>
            <person name="Ju F."/>
            <person name="Liu L."/>
            <person name="Boyd J.A."/>
            <person name="Deng Y."/>
            <person name="Parks D.H."/>
            <person name="Jiang X."/>
            <person name="Yin X."/>
            <person name="Woodcroft B.J."/>
            <person name="Tyson G.W."/>
            <person name="Hugenholtz P."/>
            <person name="Polz M.F."/>
            <person name="Zhang T."/>
        </authorList>
    </citation>
    <scope>NUCLEOTIDE SEQUENCE</scope>
    <source>
        <strain evidence="2">HKST-UBA01</strain>
    </source>
</reference>